<dbReference type="PANTHER" id="PTHR23149:SF9">
    <property type="entry name" value="G PATCH DOMAIN-CONTAINING PROTEIN 4"/>
    <property type="match status" value="1"/>
</dbReference>
<dbReference type="PROSITE" id="PS50174">
    <property type="entry name" value="G_PATCH"/>
    <property type="match status" value="1"/>
</dbReference>
<keyword evidence="4" id="KW-1185">Reference proteome</keyword>
<reference evidence="3" key="1">
    <citation type="submission" date="2023-06" db="EMBL/GenBank/DDBJ databases">
        <title>Survivors Of The Sea: Transcriptome response of Skeletonema marinoi to long-term dormancy.</title>
        <authorList>
            <person name="Pinder M.I.M."/>
            <person name="Kourtchenko O."/>
            <person name="Robertson E.K."/>
            <person name="Larsson T."/>
            <person name="Maumus F."/>
            <person name="Osuna-Cruz C.M."/>
            <person name="Vancaester E."/>
            <person name="Stenow R."/>
            <person name="Vandepoele K."/>
            <person name="Ploug H."/>
            <person name="Bruchert V."/>
            <person name="Godhe A."/>
            <person name="Topel M."/>
        </authorList>
    </citation>
    <scope>NUCLEOTIDE SEQUENCE</scope>
    <source>
        <strain evidence="3">R05AC</strain>
    </source>
</reference>
<evidence type="ECO:0000313" key="3">
    <source>
        <dbReference type="EMBL" id="KAK1748018.1"/>
    </source>
</evidence>
<dbReference type="PANTHER" id="PTHR23149">
    <property type="entry name" value="G PATCH DOMAIN CONTAINING PROTEIN"/>
    <property type="match status" value="1"/>
</dbReference>
<proteinExistence type="predicted"/>
<feature type="compositionally biased region" description="Basic residues" evidence="1">
    <location>
        <begin position="212"/>
        <end position="226"/>
    </location>
</feature>
<accession>A0AAD9DJR7</accession>
<dbReference type="GO" id="GO:0005730">
    <property type="term" value="C:nucleolus"/>
    <property type="evidence" value="ECO:0007669"/>
    <property type="project" value="TreeGrafter"/>
</dbReference>
<feature type="compositionally biased region" description="Basic residues" evidence="1">
    <location>
        <begin position="102"/>
        <end position="123"/>
    </location>
</feature>
<feature type="region of interest" description="Disordered" evidence="1">
    <location>
        <begin position="86"/>
        <end position="164"/>
    </location>
</feature>
<evidence type="ECO:0000313" key="4">
    <source>
        <dbReference type="Proteomes" id="UP001224775"/>
    </source>
</evidence>
<feature type="region of interest" description="Disordered" evidence="1">
    <location>
        <begin position="191"/>
        <end position="242"/>
    </location>
</feature>
<sequence length="242" mass="26662">MTIVATQDTRNSDWATSSFGRKMLEKMGWKGDGVGLGKNQQGTSTHLRAVKRAESLGIGAETDAFGDSGWQQTNAAFHGVLANLKKEHGNNSGSDDDDNKEARKKRKKEEKKRKKKEEKRRAKAAADGGGASSTDGGVSGIRLAQNKVQAGHARKMRDAKDIKNKSAADMAAIFGVKADFYKQPKEWVITTTTPAEVTDSSTEVKEAEKERKKAKKSSKEKKKRKHSPDDEDTKEKRKKSKK</sequence>
<name>A0AAD9DJR7_9STRA</name>
<feature type="compositionally biased region" description="Polar residues" evidence="1">
    <location>
        <begin position="191"/>
        <end position="201"/>
    </location>
</feature>
<gene>
    <name evidence="3" type="ORF">QTG54_001981</name>
</gene>
<dbReference type="Pfam" id="PF01585">
    <property type="entry name" value="G-patch"/>
    <property type="match status" value="1"/>
</dbReference>
<dbReference type="InterPro" id="IPR050656">
    <property type="entry name" value="PINX1"/>
</dbReference>
<dbReference type="EMBL" id="JATAAI010000002">
    <property type="protein sequence ID" value="KAK1748018.1"/>
    <property type="molecule type" value="Genomic_DNA"/>
</dbReference>
<organism evidence="3 4">
    <name type="scientific">Skeletonema marinoi</name>
    <dbReference type="NCBI Taxonomy" id="267567"/>
    <lineage>
        <taxon>Eukaryota</taxon>
        <taxon>Sar</taxon>
        <taxon>Stramenopiles</taxon>
        <taxon>Ochrophyta</taxon>
        <taxon>Bacillariophyta</taxon>
        <taxon>Coscinodiscophyceae</taxon>
        <taxon>Thalassiosirophycidae</taxon>
        <taxon>Thalassiosirales</taxon>
        <taxon>Skeletonemataceae</taxon>
        <taxon>Skeletonema</taxon>
        <taxon>Skeletonema marinoi-dohrnii complex</taxon>
    </lineage>
</organism>
<feature type="domain" description="G-patch" evidence="2">
    <location>
        <begin position="16"/>
        <end position="63"/>
    </location>
</feature>
<protein>
    <recommendedName>
        <fullName evidence="2">G-patch domain-containing protein</fullName>
    </recommendedName>
</protein>
<dbReference type="AlphaFoldDB" id="A0AAD9DJR7"/>
<evidence type="ECO:0000256" key="1">
    <source>
        <dbReference type="SAM" id="MobiDB-lite"/>
    </source>
</evidence>
<feature type="compositionally biased region" description="Basic and acidic residues" evidence="1">
    <location>
        <begin position="202"/>
        <end position="211"/>
    </location>
</feature>
<dbReference type="Proteomes" id="UP001224775">
    <property type="component" value="Unassembled WGS sequence"/>
</dbReference>
<comment type="caution">
    <text evidence="3">The sequence shown here is derived from an EMBL/GenBank/DDBJ whole genome shotgun (WGS) entry which is preliminary data.</text>
</comment>
<evidence type="ECO:0000259" key="2">
    <source>
        <dbReference type="PROSITE" id="PS50174"/>
    </source>
</evidence>
<dbReference type="GO" id="GO:0003676">
    <property type="term" value="F:nucleic acid binding"/>
    <property type="evidence" value="ECO:0007669"/>
    <property type="project" value="InterPro"/>
</dbReference>
<dbReference type="SMART" id="SM00443">
    <property type="entry name" value="G_patch"/>
    <property type="match status" value="1"/>
</dbReference>
<dbReference type="InterPro" id="IPR000467">
    <property type="entry name" value="G_patch_dom"/>
</dbReference>